<organism evidence="1 2">
    <name type="scientific">Buttiauxella agrestis ATCC 33320</name>
    <dbReference type="NCBI Taxonomy" id="1006004"/>
    <lineage>
        <taxon>Bacteria</taxon>
        <taxon>Pseudomonadati</taxon>
        <taxon>Pseudomonadota</taxon>
        <taxon>Gammaproteobacteria</taxon>
        <taxon>Enterobacterales</taxon>
        <taxon>Enterobacteriaceae</taxon>
        <taxon>Buttiauxella</taxon>
    </lineage>
</organism>
<dbReference type="AlphaFoldDB" id="A0A085GF30"/>
<dbReference type="OrthoDB" id="7775479at2"/>
<evidence type="ECO:0000313" key="2">
    <source>
        <dbReference type="Proteomes" id="UP000028653"/>
    </source>
</evidence>
<dbReference type="RefSeq" id="WP_034494696.1">
    <property type="nucleotide sequence ID" value="NZ_JMPI01000023.1"/>
</dbReference>
<name>A0A085GF30_9ENTR</name>
<dbReference type="STRING" id="1006004.GBAG_1510"/>
<dbReference type="Proteomes" id="UP000028653">
    <property type="component" value="Unassembled WGS sequence"/>
</dbReference>
<evidence type="ECO:0008006" key="3">
    <source>
        <dbReference type="Google" id="ProtNLM"/>
    </source>
</evidence>
<sequence length="75" mass="8727">MENYSNKSGDSQVVSFQIDANSMKVRFKNNHVYLYDIRHPGPEHLEKMKELARAGWGLNTYIESEVKNDFSSKVF</sequence>
<evidence type="ECO:0000313" key="1">
    <source>
        <dbReference type="EMBL" id="KFC82325.1"/>
    </source>
</evidence>
<accession>A0A085GF30</accession>
<comment type="caution">
    <text evidence="1">The sequence shown here is derived from an EMBL/GenBank/DDBJ whole genome shotgun (WGS) entry which is preliminary data.</text>
</comment>
<gene>
    <name evidence="1" type="ORF">GBAG_1510</name>
</gene>
<dbReference type="eggNOG" id="ENOG5033E1U">
    <property type="taxonomic scope" value="Bacteria"/>
</dbReference>
<reference evidence="1 2" key="1">
    <citation type="submission" date="2014-05" db="EMBL/GenBank/DDBJ databases">
        <title>ATOL: Assembling a taxonomically balanced genome-scale reconstruction of the evolutionary history of the Enterobacteriaceae.</title>
        <authorList>
            <person name="Plunkett G.III."/>
            <person name="Neeno-Eckwall E.C."/>
            <person name="Glasner J.D."/>
            <person name="Perna N.T."/>
        </authorList>
    </citation>
    <scope>NUCLEOTIDE SEQUENCE [LARGE SCALE GENOMIC DNA]</scope>
    <source>
        <strain evidence="1 2">ATCC 33320</strain>
    </source>
</reference>
<proteinExistence type="predicted"/>
<protein>
    <recommendedName>
        <fullName evidence="3">KTSC domain-containing protein</fullName>
    </recommendedName>
</protein>
<keyword evidence="2" id="KW-1185">Reference proteome</keyword>
<dbReference type="EMBL" id="JMPI01000023">
    <property type="protein sequence ID" value="KFC82325.1"/>
    <property type="molecule type" value="Genomic_DNA"/>
</dbReference>